<comment type="caution">
    <text evidence="2">The sequence shown here is derived from an EMBL/GenBank/DDBJ whole genome shotgun (WGS) entry which is preliminary data.</text>
</comment>
<gene>
    <name evidence="2" type="ORF">GCM10009862_05990</name>
</gene>
<feature type="transmembrane region" description="Helical" evidence="1">
    <location>
        <begin position="123"/>
        <end position="151"/>
    </location>
</feature>
<keyword evidence="3" id="KW-1185">Reference proteome</keyword>
<proteinExistence type="predicted"/>
<feature type="transmembrane region" description="Helical" evidence="1">
    <location>
        <begin position="87"/>
        <end position="111"/>
    </location>
</feature>
<reference evidence="2 3" key="1">
    <citation type="journal article" date="2019" name="Int. J. Syst. Evol. Microbiol.">
        <title>The Global Catalogue of Microorganisms (GCM) 10K type strain sequencing project: providing services to taxonomists for standard genome sequencing and annotation.</title>
        <authorList>
            <consortium name="The Broad Institute Genomics Platform"/>
            <consortium name="The Broad Institute Genome Sequencing Center for Infectious Disease"/>
            <person name="Wu L."/>
            <person name="Ma J."/>
        </authorList>
    </citation>
    <scope>NUCLEOTIDE SEQUENCE [LARGE SCALE GENOMIC DNA]</scope>
    <source>
        <strain evidence="2 3">JCM 16365</strain>
    </source>
</reference>
<keyword evidence="1" id="KW-1133">Transmembrane helix</keyword>
<evidence type="ECO:0008006" key="4">
    <source>
        <dbReference type="Google" id="ProtNLM"/>
    </source>
</evidence>
<organism evidence="2 3">
    <name type="scientific">Microbacterium binotii</name>
    <dbReference type="NCBI Taxonomy" id="462710"/>
    <lineage>
        <taxon>Bacteria</taxon>
        <taxon>Bacillati</taxon>
        <taxon>Actinomycetota</taxon>
        <taxon>Actinomycetes</taxon>
        <taxon>Micrococcales</taxon>
        <taxon>Microbacteriaceae</taxon>
        <taxon>Microbacterium</taxon>
    </lineage>
</organism>
<evidence type="ECO:0000313" key="3">
    <source>
        <dbReference type="Proteomes" id="UP001500274"/>
    </source>
</evidence>
<feature type="transmembrane region" description="Helical" evidence="1">
    <location>
        <begin position="57"/>
        <end position="75"/>
    </location>
</feature>
<keyword evidence="1" id="KW-0472">Membrane</keyword>
<name>A0ABN3P6B6_9MICO</name>
<evidence type="ECO:0000313" key="2">
    <source>
        <dbReference type="EMBL" id="GAA2570019.1"/>
    </source>
</evidence>
<feature type="transmembrane region" description="Helical" evidence="1">
    <location>
        <begin position="20"/>
        <end position="45"/>
    </location>
</feature>
<keyword evidence="1" id="KW-0812">Transmembrane</keyword>
<dbReference type="RefSeq" id="WP_344226756.1">
    <property type="nucleotide sequence ID" value="NZ_BAAARI010000003.1"/>
</dbReference>
<accession>A0ABN3P6B6</accession>
<dbReference type="EMBL" id="BAAARI010000003">
    <property type="protein sequence ID" value="GAA2570019.1"/>
    <property type="molecule type" value="Genomic_DNA"/>
</dbReference>
<protein>
    <recommendedName>
        <fullName evidence="4">ABC transporter permease</fullName>
    </recommendedName>
</protein>
<dbReference type="Proteomes" id="UP001500274">
    <property type="component" value="Unassembled WGS sequence"/>
</dbReference>
<evidence type="ECO:0000256" key="1">
    <source>
        <dbReference type="SAM" id="Phobius"/>
    </source>
</evidence>
<feature type="transmembrane region" description="Helical" evidence="1">
    <location>
        <begin position="163"/>
        <end position="186"/>
    </location>
</feature>
<sequence>MNRILKVVRMQLTNRQTFIWVPLIVLGGAFALNMAVYGILVSAGVTGNFYSGAAQAPLWYFAVIGAQALTMTFPFSQAMSVTRREFFLGTMLTAVLTAAMLAVIFVIGGLIETATGGWGFNGYFFAVGVVWESGSVLAGLFYFVLAMLFFVSGFWGATIFKRFGTLWLVVTLVGIAAVIVLALFAVTRMDAWSYVSDWFASIGFGGITLLTAAVAAVLAAIAFPTLRRATP</sequence>
<feature type="transmembrane region" description="Helical" evidence="1">
    <location>
        <begin position="198"/>
        <end position="223"/>
    </location>
</feature>